<dbReference type="InterPro" id="IPR004089">
    <property type="entry name" value="MCPsignal_dom"/>
</dbReference>
<sequence length="666" mass="71432">MKLSFRMKMLLPVIISVVAAFIAADLIIYNLMKGDIQAIAVSDAENLSHRYGNELKADVGEALAVSKSLSDTAELLTSHGGTVSRGEVLDMLERVLQKNPKFFDVWIVWEPNAYDGKDAELAGTQADGTNEKGQFCPMPYRDKGKIARSFTTSMYESGSVSDWYQKPLKTGQPYIAEPATYSFDGKDIMTVTVAYPFKSGGKVVGVAGVDLLLDDVENMVSAISIYDTGFAFLASGNLTLLAHKDKELEGKPLESPKAGEALEKGVSVSDFDSDHFIIYTPLKIDELNYTYLLGAEIPFSEIFSVLDVLKSTIFIIAVLATAAIIIIVFVTVNKLVKSLGGEPDDVIGVMRRVAGGDFTAEISTSAKDSDSLVYSVKEMTESLSRMIRELKLTADTLRTSSSDLSSGALELSAGMAEQSGSTAVIATAATEMNSTTNDIAKNLSDISEFARLTWEKVNSGKRAVEESLSGVMRIKDTVDESAELVQGLGRKSEEINNIVGVISDIADQTNLLALNAAIEAARAGENGRGFAVVADEVRKLAERTQQATTEISSLVAGTRTEVGRVTSSMGGVTGQVSTGVTSSEHVAKILSELEQEVAKLQSMVGNISSATHEMAATSDQIYNDIRGVANISSEVKNTADHIAENSSGLAEISDSLKRSMERFKVK</sequence>
<reference evidence="7 8" key="1">
    <citation type="submission" date="2019-03" db="EMBL/GenBank/DDBJ databases">
        <title>Genomic Encyclopedia of Type Strains, Phase IV (KMG-IV): sequencing the most valuable type-strain genomes for metagenomic binning, comparative biology and taxonomic classification.</title>
        <authorList>
            <person name="Goeker M."/>
        </authorList>
    </citation>
    <scope>NUCLEOTIDE SEQUENCE [LARGE SCALE GENOMIC DNA]</scope>
    <source>
        <strain evidence="7 8">DSM 24984</strain>
    </source>
</reference>
<evidence type="ECO:0000256" key="4">
    <source>
        <dbReference type="PROSITE-ProRule" id="PRU00284"/>
    </source>
</evidence>
<evidence type="ECO:0000256" key="2">
    <source>
        <dbReference type="ARBA" id="ARBA00023224"/>
    </source>
</evidence>
<feature type="domain" description="Methyl-accepting transducer" evidence="6">
    <location>
        <begin position="393"/>
        <end position="629"/>
    </location>
</feature>
<proteinExistence type="inferred from homology"/>
<comment type="subcellular location">
    <subcellularLocation>
        <location evidence="1">Membrane</location>
    </subcellularLocation>
</comment>
<dbReference type="GO" id="GO:0016020">
    <property type="term" value="C:membrane"/>
    <property type="evidence" value="ECO:0007669"/>
    <property type="project" value="UniProtKB-SubCell"/>
</dbReference>
<dbReference type="SMART" id="SM00283">
    <property type="entry name" value="MA"/>
    <property type="match status" value="1"/>
</dbReference>
<dbReference type="GO" id="GO:0006935">
    <property type="term" value="P:chemotaxis"/>
    <property type="evidence" value="ECO:0007669"/>
    <property type="project" value="UniProtKB-ARBA"/>
</dbReference>
<dbReference type="RefSeq" id="WP_132874182.1">
    <property type="nucleotide sequence ID" value="NZ_SMGG01000005.1"/>
</dbReference>
<dbReference type="CDD" id="cd11386">
    <property type="entry name" value="MCP_signal"/>
    <property type="match status" value="1"/>
</dbReference>
<name>A0A4R1K7M6_9BACT</name>
<evidence type="ECO:0000313" key="8">
    <source>
        <dbReference type="Proteomes" id="UP000294614"/>
    </source>
</evidence>
<comment type="similarity">
    <text evidence="3">Belongs to the methyl-accepting chemotaxis (MCP) protein family.</text>
</comment>
<organism evidence="7 8">
    <name type="scientific">Seleniivibrio woodruffii</name>
    <dbReference type="NCBI Taxonomy" id="1078050"/>
    <lineage>
        <taxon>Bacteria</taxon>
        <taxon>Pseudomonadati</taxon>
        <taxon>Deferribacterota</taxon>
        <taxon>Deferribacteres</taxon>
        <taxon>Deferribacterales</taxon>
        <taxon>Geovibrionaceae</taxon>
        <taxon>Seleniivibrio</taxon>
    </lineage>
</organism>
<dbReference type="PROSITE" id="PS50111">
    <property type="entry name" value="CHEMOTAXIS_TRANSDUC_2"/>
    <property type="match status" value="1"/>
</dbReference>
<evidence type="ECO:0000259" key="6">
    <source>
        <dbReference type="PROSITE" id="PS50111"/>
    </source>
</evidence>
<keyword evidence="5" id="KW-0812">Transmembrane</keyword>
<comment type="caution">
    <text evidence="7">The sequence shown here is derived from an EMBL/GenBank/DDBJ whole genome shotgun (WGS) entry which is preliminary data.</text>
</comment>
<keyword evidence="5" id="KW-1133">Transmembrane helix</keyword>
<evidence type="ECO:0000256" key="1">
    <source>
        <dbReference type="ARBA" id="ARBA00004370"/>
    </source>
</evidence>
<protein>
    <submittedName>
        <fullName evidence="7">Methyl-accepting chemotaxis sensory transducer with Cache sensor</fullName>
    </submittedName>
</protein>
<dbReference type="EMBL" id="SMGG01000005">
    <property type="protein sequence ID" value="TCK60037.1"/>
    <property type="molecule type" value="Genomic_DNA"/>
</dbReference>
<keyword evidence="2 4" id="KW-0807">Transducer</keyword>
<evidence type="ECO:0000256" key="5">
    <source>
        <dbReference type="SAM" id="Phobius"/>
    </source>
</evidence>
<accession>A0A4R1K7M6</accession>
<dbReference type="PANTHER" id="PTHR32089:SF112">
    <property type="entry name" value="LYSOZYME-LIKE PROTEIN-RELATED"/>
    <property type="match status" value="1"/>
</dbReference>
<evidence type="ECO:0000313" key="7">
    <source>
        <dbReference type="EMBL" id="TCK60037.1"/>
    </source>
</evidence>
<dbReference type="PANTHER" id="PTHR32089">
    <property type="entry name" value="METHYL-ACCEPTING CHEMOTAXIS PROTEIN MCPB"/>
    <property type="match status" value="1"/>
</dbReference>
<keyword evidence="8" id="KW-1185">Reference proteome</keyword>
<dbReference type="Gene3D" id="3.30.450.20">
    <property type="entry name" value="PAS domain"/>
    <property type="match status" value="1"/>
</dbReference>
<dbReference type="FunFam" id="1.10.287.950:FF:000001">
    <property type="entry name" value="Methyl-accepting chemotaxis sensory transducer"/>
    <property type="match status" value="1"/>
</dbReference>
<keyword evidence="5" id="KW-0472">Membrane</keyword>
<dbReference type="SUPFAM" id="SSF58104">
    <property type="entry name" value="Methyl-accepting chemotaxis protein (MCP) signaling domain"/>
    <property type="match status" value="1"/>
</dbReference>
<dbReference type="OrthoDB" id="9814362at2"/>
<feature type="transmembrane region" description="Helical" evidence="5">
    <location>
        <begin position="313"/>
        <end position="332"/>
    </location>
</feature>
<dbReference type="AlphaFoldDB" id="A0A4R1K7M6"/>
<dbReference type="GO" id="GO:0007165">
    <property type="term" value="P:signal transduction"/>
    <property type="evidence" value="ECO:0007669"/>
    <property type="project" value="UniProtKB-KW"/>
</dbReference>
<gene>
    <name evidence="7" type="ORF">C8D98_2209</name>
</gene>
<dbReference type="Pfam" id="PF22673">
    <property type="entry name" value="MCP-like_PDC_1"/>
    <property type="match status" value="1"/>
</dbReference>
<dbReference type="Gene3D" id="1.10.287.950">
    <property type="entry name" value="Methyl-accepting chemotaxis protein"/>
    <property type="match status" value="1"/>
</dbReference>
<dbReference type="Proteomes" id="UP000294614">
    <property type="component" value="Unassembled WGS sequence"/>
</dbReference>
<dbReference type="Pfam" id="PF00015">
    <property type="entry name" value="MCPsignal"/>
    <property type="match status" value="1"/>
</dbReference>
<evidence type="ECO:0000256" key="3">
    <source>
        <dbReference type="ARBA" id="ARBA00029447"/>
    </source>
</evidence>
<dbReference type="CDD" id="cd12913">
    <property type="entry name" value="PDC1_MCP_like"/>
    <property type="match status" value="1"/>
</dbReference>
<dbReference type="CDD" id="cd12912">
    <property type="entry name" value="PDC2_MCP_like"/>
    <property type="match status" value="1"/>
</dbReference>